<sequence length="1214" mass="128859">MLAGDAGVAVVQATAPAVTTTHSVAVTTTDLVIIDGGVDDAAALLSAVPAGAEIMMIDSTQGGIQQITEVLRNHQNLDSVHLLCHATEGALLLGDQVISDANLDVYRSQITQWQQAMSPDADLLIYGCDLAAGTDGVRFLNRLASMAGVDVAASSDRTGTANDQHHADWDLEYRIGQIDSMGLLSASKLGAFDGHLGIEIFAGGSTGNELMELEINGQIVDTWFVLGTDAEADRLYSYSVDDQNVAIEDIRINFVNDLYDPSQGIDRNLRVDRIVVDGVTYQSEDSSVFASGVYVDGVGITDGNLQSEYLHSNGYFQFASTGGGNGSNVEISLRGQTGTESARVLIDGSVVATYDNISTAGQIFSFESDGTLTADRVRVEFTNDEYVEGGFDRNLTVDFLRIDGQTYQTEAATTYSTGTWLESDGIVPGFRQSDTLHTNGYFQYLATNDPGNGGDAGSFSLVTSQITTVEGQGAITLEVRRIGGSDGSASIDFFTSGNTAVDGQDFQGNSGRLFFGDGETSKSFTVNILNDGVSEATETFTVHIDNSIGADLLAPRTSIVTVLDDDSGLPRYDSFGSAAGLNLNGSASVVDGQLQLTSTGVQQAGSAFYNDPISFNENTSFQSSFSFQIGGGSGSGGADGMTFLLQNSGAGADALGRNGGYLGYDTIGQSIAIEFDTSQNSWDIAGDSVAVVVNGQYANAVLQTSSPFNLNNNTQYHAWVEYNGETNTLAVFISETDEKPVFAVLKTQIDIAGIVGNQAYAGFTAGNFNRPNYHRVGSWNLTLDQPIGDPPVNPSGTVVEQNLITGLTQPLAVAWSPDGRNMYVGEKGGVIKVARDGSTSASTVLDISFMVNDLQDRGLVDFALDPDFQSNGYIYLLYTYDPPEVNNYVGNSYAGPDGRGNRAGRLSRFTLDASSGFTSVVSGSEVILLGKNSNWSNINAFVDSTDSLGEPQSGVQNGQFVQDFINSDSRSHTVGSLAFAADGNLFVSIGDGASFSRTDVRALRVQDVNSLSGKVLRIDPATGQGLSDNPFYTGDANANASKVYQLGLRNPWRLTIDPNSDRLYIGETGLGSYEEINTGGAGANFGWPFYEGAQGYNSRTPGYRDLAQAGTFYQNVTATPAQIALQHQGGSDAVVLGDIVTNLDLGIQYEGDLFYNDLYRGVVRHADVGPNGELVDINVFTTGAQYVTDIQQGPDGSLYYVNLIEGTVGKWRIV</sequence>
<dbReference type="CDD" id="cd01951">
    <property type="entry name" value="lectin_L-type"/>
    <property type="match status" value="1"/>
</dbReference>
<keyword evidence="1" id="KW-0732">Signal</keyword>
<accession>A0A517NLA5</accession>
<dbReference type="EC" id="1.1.5.-" evidence="5"/>
<dbReference type="Pfam" id="PF07995">
    <property type="entry name" value="GSDH"/>
    <property type="match status" value="1"/>
</dbReference>
<proteinExistence type="predicted"/>
<dbReference type="Pfam" id="PF00139">
    <property type="entry name" value="Lectin_legB"/>
    <property type="match status" value="1"/>
</dbReference>
<dbReference type="Gene3D" id="2.60.120.200">
    <property type="match status" value="1"/>
</dbReference>
<evidence type="ECO:0000259" key="4">
    <source>
        <dbReference type="SMART" id="SM00237"/>
    </source>
</evidence>
<dbReference type="PANTHER" id="PTHR19328">
    <property type="entry name" value="HEDGEHOG-INTERACTING PROTEIN"/>
    <property type="match status" value="1"/>
</dbReference>
<keyword evidence="3" id="KW-0106">Calcium</keyword>
<dbReference type="InterPro" id="IPR003644">
    <property type="entry name" value="Calx_beta"/>
</dbReference>
<reference evidence="5 6" key="1">
    <citation type="submission" date="2019-02" db="EMBL/GenBank/DDBJ databases">
        <title>Deep-cultivation of Planctomycetes and their phenomic and genomic characterization uncovers novel biology.</title>
        <authorList>
            <person name="Wiegand S."/>
            <person name="Jogler M."/>
            <person name="Boedeker C."/>
            <person name="Pinto D."/>
            <person name="Vollmers J."/>
            <person name="Rivas-Marin E."/>
            <person name="Kohn T."/>
            <person name="Peeters S.H."/>
            <person name="Heuer A."/>
            <person name="Rast P."/>
            <person name="Oberbeckmann S."/>
            <person name="Bunk B."/>
            <person name="Jeske O."/>
            <person name="Meyerdierks A."/>
            <person name="Storesund J.E."/>
            <person name="Kallscheuer N."/>
            <person name="Luecker S."/>
            <person name="Lage O.M."/>
            <person name="Pohl T."/>
            <person name="Merkel B.J."/>
            <person name="Hornburger P."/>
            <person name="Mueller R.-W."/>
            <person name="Bruemmer F."/>
            <person name="Labrenz M."/>
            <person name="Spormann A.M."/>
            <person name="Op den Camp H."/>
            <person name="Overmann J."/>
            <person name="Amann R."/>
            <person name="Jetten M.S.M."/>
            <person name="Mascher T."/>
            <person name="Medema M.H."/>
            <person name="Devos D.P."/>
            <person name="Kaster A.-K."/>
            <person name="Ovreas L."/>
            <person name="Rohde M."/>
            <person name="Galperin M.Y."/>
            <person name="Jogler C."/>
        </authorList>
    </citation>
    <scope>NUCLEOTIDE SEQUENCE [LARGE SCALE GENOMIC DNA]</scope>
    <source>
        <strain evidence="5 6">K22_7</strain>
    </source>
</reference>
<dbReference type="GO" id="GO:0030246">
    <property type="term" value="F:carbohydrate binding"/>
    <property type="evidence" value="ECO:0007669"/>
    <property type="project" value="InterPro"/>
</dbReference>
<evidence type="ECO:0000313" key="5">
    <source>
        <dbReference type="EMBL" id="QDT07916.1"/>
    </source>
</evidence>
<dbReference type="GO" id="GO:0007154">
    <property type="term" value="P:cell communication"/>
    <property type="evidence" value="ECO:0007669"/>
    <property type="project" value="InterPro"/>
</dbReference>
<dbReference type="GO" id="GO:0016491">
    <property type="term" value="F:oxidoreductase activity"/>
    <property type="evidence" value="ECO:0007669"/>
    <property type="project" value="UniProtKB-KW"/>
</dbReference>
<evidence type="ECO:0000256" key="2">
    <source>
        <dbReference type="ARBA" id="ARBA00022737"/>
    </source>
</evidence>
<dbReference type="InterPro" id="IPR001220">
    <property type="entry name" value="Legume_lectin_dom"/>
</dbReference>
<protein>
    <submittedName>
        <fullName evidence="5">Soluble aldose sugar dehydrogenase YliI</fullName>
        <ecNumber evidence="5">1.1.5.-</ecNumber>
    </submittedName>
</protein>
<dbReference type="InterPro" id="IPR056573">
    <property type="entry name" value="Lectin_L-type_dom"/>
</dbReference>
<evidence type="ECO:0000313" key="6">
    <source>
        <dbReference type="Proteomes" id="UP000318538"/>
    </source>
</evidence>
<dbReference type="SUPFAM" id="SSF141072">
    <property type="entry name" value="CalX-like"/>
    <property type="match status" value="1"/>
</dbReference>
<dbReference type="EMBL" id="CP036525">
    <property type="protein sequence ID" value="QDT07916.1"/>
    <property type="molecule type" value="Genomic_DNA"/>
</dbReference>
<dbReference type="InterPro" id="IPR013320">
    <property type="entry name" value="ConA-like_dom_sf"/>
</dbReference>
<keyword evidence="6" id="KW-1185">Reference proteome</keyword>
<name>A0A517NLA5_9BACT</name>
<dbReference type="PANTHER" id="PTHR19328:SF13">
    <property type="entry name" value="HIPL1 PROTEIN"/>
    <property type="match status" value="1"/>
</dbReference>
<organism evidence="5 6">
    <name type="scientific">Rubripirellula lacrimiformis</name>
    <dbReference type="NCBI Taxonomy" id="1930273"/>
    <lineage>
        <taxon>Bacteria</taxon>
        <taxon>Pseudomonadati</taxon>
        <taxon>Planctomycetota</taxon>
        <taxon>Planctomycetia</taxon>
        <taxon>Pirellulales</taxon>
        <taxon>Pirellulaceae</taxon>
        <taxon>Rubripirellula</taxon>
    </lineage>
</organism>
<dbReference type="Gene3D" id="2.60.40.2030">
    <property type="match status" value="1"/>
</dbReference>
<dbReference type="InterPro" id="IPR031768">
    <property type="entry name" value="CBM60_xylan-bd"/>
</dbReference>
<dbReference type="Pfam" id="PF14252">
    <property type="entry name" value="DUF4347"/>
    <property type="match status" value="1"/>
</dbReference>
<dbReference type="InterPro" id="IPR011041">
    <property type="entry name" value="Quinoprot_gluc/sorb_DH_b-prop"/>
</dbReference>
<dbReference type="InterPro" id="IPR011042">
    <property type="entry name" value="6-blade_b-propeller_TolB-like"/>
</dbReference>
<dbReference type="SMART" id="SM00237">
    <property type="entry name" value="Calx_beta"/>
    <property type="match status" value="1"/>
</dbReference>
<dbReference type="InterPro" id="IPR025592">
    <property type="entry name" value="DUF4347"/>
</dbReference>
<evidence type="ECO:0000256" key="1">
    <source>
        <dbReference type="ARBA" id="ARBA00022729"/>
    </source>
</evidence>
<dbReference type="Pfam" id="PF16841">
    <property type="entry name" value="CBM60"/>
    <property type="match status" value="2"/>
</dbReference>
<dbReference type="AlphaFoldDB" id="A0A517NLA5"/>
<dbReference type="Pfam" id="PF03160">
    <property type="entry name" value="Calx-beta"/>
    <property type="match status" value="1"/>
</dbReference>
<keyword evidence="5" id="KW-0560">Oxidoreductase</keyword>
<evidence type="ECO:0000256" key="3">
    <source>
        <dbReference type="ARBA" id="ARBA00022837"/>
    </source>
</evidence>
<feature type="domain" description="Calx-beta" evidence="4">
    <location>
        <begin position="445"/>
        <end position="545"/>
    </location>
</feature>
<dbReference type="Gene3D" id="2.120.10.30">
    <property type="entry name" value="TolB, C-terminal domain"/>
    <property type="match status" value="1"/>
</dbReference>
<dbReference type="GO" id="GO:0016020">
    <property type="term" value="C:membrane"/>
    <property type="evidence" value="ECO:0007669"/>
    <property type="project" value="InterPro"/>
</dbReference>
<dbReference type="KEGG" id="rlc:K227x_63450"/>
<gene>
    <name evidence="5" type="primary">yliI_4</name>
    <name evidence="5" type="ORF">K227x_63450</name>
</gene>
<dbReference type="SUPFAM" id="SSF49899">
    <property type="entry name" value="Concanavalin A-like lectins/glucanases"/>
    <property type="match status" value="1"/>
</dbReference>
<dbReference type="InterPro" id="IPR038081">
    <property type="entry name" value="CalX-like_sf"/>
</dbReference>
<keyword evidence="2" id="KW-0677">Repeat</keyword>
<dbReference type="Gene3D" id="2.60.60.40">
    <property type="match status" value="2"/>
</dbReference>
<dbReference type="InterPro" id="IPR012938">
    <property type="entry name" value="Glc/Sorbosone_DH"/>
</dbReference>
<dbReference type="Proteomes" id="UP000318538">
    <property type="component" value="Chromosome"/>
</dbReference>
<dbReference type="SUPFAM" id="SSF50952">
    <property type="entry name" value="Soluble quinoprotein glucose dehydrogenase"/>
    <property type="match status" value="1"/>
</dbReference>